<reference evidence="1 2" key="1">
    <citation type="journal article" date="2015" name="Int. J. Syst. Evol. Microbiol.">
        <title>Amycolatopsis rhabdoformis sp. nov., an actinomycete isolated from a tropical forest soil.</title>
        <authorList>
            <person name="Souza W.R."/>
            <person name="Silva R.E."/>
            <person name="Goodfellow M."/>
            <person name="Busarakam K."/>
            <person name="Figueiro F.S."/>
            <person name="Ferreira D."/>
            <person name="Rodrigues-Filho E."/>
            <person name="Moraes L.A.B."/>
            <person name="Zucchi T.D."/>
        </authorList>
    </citation>
    <scope>NUCLEOTIDE SEQUENCE [LARGE SCALE GENOMIC DNA]</scope>
    <source>
        <strain evidence="1 2">NCIMB 14900</strain>
    </source>
</reference>
<keyword evidence="2" id="KW-1185">Reference proteome</keyword>
<gene>
    <name evidence="1" type="ORF">VSH64_06660</name>
</gene>
<proteinExistence type="predicted"/>
<evidence type="ECO:0000313" key="1">
    <source>
        <dbReference type="EMBL" id="WSE31787.1"/>
    </source>
</evidence>
<dbReference type="Gene3D" id="1.10.8.1060">
    <property type="entry name" value="Corynebacterium glutamicum thioredoxin-dependent arsenate reductase, N-terminal domain"/>
    <property type="match status" value="1"/>
</dbReference>
<protein>
    <submittedName>
        <fullName evidence="1">Uncharacterized protein</fullName>
    </submittedName>
</protein>
<accession>A0ABZ1ID09</accession>
<dbReference type="NCBIfam" id="NF046112">
    <property type="entry name" value="MSMEG_6209_Nter"/>
    <property type="match status" value="1"/>
</dbReference>
<dbReference type="RefSeq" id="WP_326834594.1">
    <property type="nucleotide sequence ID" value="NZ_CP142149.1"/>
</dbReference>
<name>A0ABZ1ID09_9PSEU</name>
<organism evidence="1 2">
    <name type="scientific">Amycolatopsis rhabdoformis</name>
    <dbReference type="NCBI Taxonomy" id="1448059"/>
    <lineage>
        <taxon>Bacteria</taxon>
        <taxon>Bacillati</taxon>
        <taxon>Actinomycetota</taxon>
        <taxon>Actinomycetes</taxon>
        <taxon>Pseudonocardiales</taxon>
        <taxon>Pseudonocardiaceae</taxon>
        <taxon>Amycolatopsis</taxon>
    </lineage>
</organism>
<evidence type="ECO:0000313" key="2">
    <source>
        <dbReference type="Proteomes" id="UP001330812"/>
    </source>
</evidence>
<dbReference type="Proteomes" id="UP001330812">
    <property type="component" value="Chromosome"/>
</dbReference>
<dbReference type="EMBL" id="CP142149">
    <property type="protein sequence ID" value="WSE31787.1"/>
    <property type="molecule type" value="Genomic_DNA"/>
</dbReference>
<sequence length="74" mass="8006">MSTQTLGAPAPEEADPHFGYLEERLTRDFASAGAASVHELVERERARFSEAPIQAFVPILVERAVRATLAAAPD</sequence>